<dbReference type="AlphaFoldDB" id="A0A517QQN8"/>
<name>A0A517QQN8_9PLAN</name>
<organism evidence="11 12">
    <name type="scientific">Thalassoglobus polymorphus</name>
    <dbReference type="NCBI Taxonomy" id="2527994"/>
    <lineage>
        <taxon>Bacteria</taxon>
        <taxon>Pseudomonadati</taxon>
        <taxon>Planctomycetota</taxon>
        <taxon>Planctomycetia</taxon>
        <taxon>Planctomycetales</taxon>
        <taxon>Planctomycetaceae</taxon>
        <taxon>Thalassoglobus</taxon>
    </lineage>
</organism>
<proteinExistence type="predicted"/>
<dbReference type="InterPro" id="IPR013525">
    <property type="entry name" value="ABC2_TM"/>
</dbReference>
<evidence type="ECO:0000256" key="2">
    <source>
        <dbReference type="ARBA" id="ARBA00022475"/>
    </source>
</evidence>
<keyword evidence="3 7" id="KW-0812">Transmembrane</keyword>
<feature type="transmembrane region" description="Helical" evidence="7">
    <location>
        <begin position="58"/>
        <end position="75"/>
    </location>
</feature>
<dbReference type="Pfam" id="PF23357">
    <property type="entry name" value="DUF7088"/>
    <property type="match status" value="1"/>
</dbReference>
<feature type="transmembrane region" description="Helical" evidence="7">
    <location>
        <begin position="130"/>
        <end position="149"/>
    </location>
</feature>
<keyword evidence="4 7" id="KW-1133">Transmembrane helix</keyword>
<reference evidence="11 12" key="1">
    <citation type="submission" date="2019-02" db="EMBL/GenBank/DDBJ databases">
        <title>Deep-cultivation of Planctomycetes and their phenomic and genomic characterization uncovers novel biology.</title>
        <authorList>
            <person name="Wiegand S."/>
            <person name="Jogler M."/>
            <person name="Boedeker C."/>
            <person name="Pinto D."/>
            <person name="Vollmers J."/>
            <person name="Rivas-Marin E."/>
            <person name="Kohn T."/>
            <person name="Peeters S.H."/>
            <person name="Heuer A."/>
            <person name="Rast P."/>
            <person name="Oberbeckmann S."/>
            <person name="Bunk B."/>
            <person name="Jeske O."/>
            <person name="Meyerdierks A."/>
            <person name="Storesund J.E."/>
            <person name="Kallscheuer N."/>
            <person name="Luecker S."/>
            <person name="Lage O.M."/>
            <person name="Pohl T."/>
            <person name="Merkel B.J."/>
            <person name="Hornburger P."/>
            <person name="Mueller R.-W."/>
            <person name="Bruemmer F."/>
            <person name="Labrenz M."/>
            <person name="Spormann A.M."/>
            <person name="Op den Camp H."/>
            <person name="Overmann J."/>
            <person name="Amann R."/>
            <person name="Jetten M.S.M."/>
            <person name="Mascher T."/>
            <person name="Medema M.H."/>
            <person name="Devos D.P."/>
            <person name="Kaster A.-K."/>
            <person name="Ovreas L."/>
            <person name="Rohde M."/>
            <person name="Galperin M.Y."/>
            <person name="Jogler C."/>
        </authorList>
    </citation>
    <scope>NUCLEOTIDE SEQUENCE [LARGE SCALE GENOMIC DNA]</scope>
    <source>
        <strain evidence="11 12">Mal48</strain>
    </source>
</reference>
<evidence type="ECO:0000256" key="6">
    <source>
        <dbReference type="SAM" id="MobiDB-lite"/>
    </source>
</evidence>
<dbReference type="OrthoDB" id="9794512at2"/>
<evidence type="ECO:0000259" key="8">
    <source>
        <dbReference type="Pfam" id="PF09822"/>
    </source>
</evidence>
<sequence>MRSHVILAVFKRNVSSYFSGMLGYLFIVVFVVAGAFLAFNQNFFADNLANLDQLSSQFPLLLLFIIPAITMTAWADEKKLGTDELLFTLPASDFEILLGKYLAVLFVYTVALMFSITHAFVLSALGNPDWGLIATTYFGYWLAGGALLAAGMFASVLTSSATVAFVLGTAICAIPVFIDRIPGVDTLLKDTLGITAPLSVGGHLEGFTAGKVAYSGIFYFIGLTAFFLYLNSVFIARRHWAGGKNAGEMALHYTARVACLAVALLSFTYTLAVAGGDIDTTSEQLHTLSKTTIETIKGIDKEKPVTIQAFLSPDVPQDYVPIRKELRDKLREYDQRGGANIQVRFVDVEPYSEAAEEASSLGITPRQIQSETNGRFSLEDVYLGVVLTSGFDTVVVPFFDRGTPIEYELTRSLGTVSKAERKTVGILTTDAGVFGGFDQRTFRSLPEWQIVTELEKQYNIREVSPDSKIEAEVDVLLAVLPSSLTQPQMDNFVNYVKEGHPVLIFDDPVPLFNPPGLQGAPLEPKPSPGGGMMGMQQPAEPKADGGRATSLMKALGLRWDVSKSLFDLRNPHPRYASVFPKELIFLTESDDDKDDSRQIPNNPIAGGLQELLLYYPGAISRDPETRLEYIELLRSRQSSTGLNDWNEITRPGMFGGRQMSAPSTYTPDDKRYTIAALVQPSGSSDGEEKKEGIHAIFVADIDMIHNVMFDVWQRQMYDLKIDNILFTLNCVDYLAGDERFIDLRKRRAEHRTLAELERQKKKFEERRSNEEKKADDEAKQAVKDAKDRLEKILADLRGEMQKGNMDAGTMQVRLQNAAEAENRKLRQQEEEIEREKNERVRKVRIETEQEIRKIENGKWKWAVIVPPLPAIFLGIIVVLSQVFNERRGIAKDRLR</sequence>
<dbReference type="Proteomes" id="UP000315724">
    <property type="component" value="Chromosome"/>
</dbReference>
<evidence type="ECO:0000256" key="7">
    <source>
        <dbReference type="SAM" id="Phobius"/>
    </source>
</evidence>
<accession>A0A517QQN8</accession>
<dbReference type="PANTHER" id="PTHR30294:SF29">
    <property type="entry name" value="MULTIDRUG ABC TRANSPORTER PERMEASE YBHS-RELATED"/>
    <property type="match status" value="1"/>
</dbReference>
<dbReference type="KEGG" id="tpol:Mal48_31790"/>
<dbReference type="EMBL" id="CP036267">
    <property type="protein sequence ID" value="QDT33923.1"/>
    <property type="molecule type" value="Genomic_DNA"/>
</dbReference>
<feature type="transmembrane region" description="Helical" evidence="7">
    <location>
        <begin position="101"/>
        <end position="124"/>
    </location>
</feature>
<feature type="domain" description="ABC-2 type transporter transmembrane" evidence="9">
    <location>
        <begin position="53"/>
        <end position="177"/>
    </location>
</feature>
<keyword evidence="12" id="KW-1185">Reference proteome</keyword>
<dbReference type="InterPro" id="IPR055396">
    <property type="entry name" value="DUF7088"/>
</dbReference>
<evidence type="ECO:0000256" key="3">
    <source>
        <dbReference type="ARBA" id="ARBA00022692"/>
    </source>
</evidence>
<keyword evidence="5 7" id="KW-0472">Membrane</keyword>
<feature type="domain" description="ABC-type uncharacterised transport system" evidence="8">
    <location>
        <begin position="421"/>
        <end position="720"/>
    </location>
</feature>
<dbReference type="PANTHER" id="PTHR30294">
    <property type="entry name" value="MEMBRANE COMPONENT OF ABC TRANSPORTER YHHJ-RELATED"/>
    <property type="match status" value="1"/>
</dbReference>
<feature type="transmembrane region" description="Helical" evidence="7">
    <location>
        <begin position="21"/>
        <end position="38"/>
    </location>
</feature>
<evidence type="ECO:0000313" key="12">
    <source>
        <dbReference type="Proteomes" id="UP000315724"/>
    </source>
</evidence>
<dbReference type="Pfam" id="PF12698">
    <property type="entry name" value="ABC2_membrane_3"/>
    <property type="match status" value="1"/>
</dbReference>
<feature type="region of interest" description="Disordered" evidence="6">
    <location>
        <begin position="517"/>
        <end position="546"/>
    </location>
</feature>
<evidence type="ECO:0000256" key="4">
    <source>
        <dbReference type="ARBA" id="ARBA00022989"/>
    </source>
</evidence>
<feature type="region of interest" description="Disordered" evidence="6">
    <location>
        <begin position="760"/>
        <end position="782"/>
    </location>
</feature>
<dbReference type="GO" id="GO:0005886">
    <property type="term" value="C:plasma membrane"/>
    <property type="evidence" value="ECO:0007669"/>
    <property type="project" value="UniProtKB-SubCell"/>
</dbReference>
<evidence type="ECO:0000259" key="10">
    <source>
        <dbReference type="Pfam" id="PF23357"/>
    </source>
</evidence>
<dbReference type="GO" id="GO:0140359">
    <property type="term" value="F:ABC-type transporter activity"/>
    <property type="evidence" value="ECO:0007669"/>
    <property type="project" value="InterPro"/>
</dbReference>
<protein>
    <submittedName>
        <fullName evidence="11">ABC-type uncharacterized transport system</fullName>
    </submittedName>
</protein>
<evidence type="ECO:0000313" key="11">
    <source>
        <dbReference type="EMBL" id="QDT33923.1"/>
    </source>
</evidence>
<evidence type="ECO:0000256" key="5">
    <source>
        <dbReference type="ARBA" id="ARBA00023136"/>
    </source>
</evidence>
<feature type="domain" description="DUF7088" evidence="10">
    <location>
        <begin position="283"/>
        <end position="387"/>
    </location>
</feature>
<evidence type="ECO:0000256" key="1">
    <source>
        <dbReference type="ARBA" id="ARBA00004651"/>
    </source>
</evidence>
<dbReference type="Pfam" id="PF09822">
    <property type="entry name" value="ABC_transp_aux"/>
    <property type="match status" value="1"/>
</dbReference>
<feature type="transmembrane region" description="Helical" evidence="7">
    <location>
        <begin position="257"/>
        <end position="276"/>
    </location>
</feature>
<evidence type="ECO:0000259" key="9">
    <source>
        <dbReference type="Pfam" id="PF12698"/>
    </source>
</evidence>
<dbReference type="InterPro" id="IPR019196">
    <property type="entry name" value="ABC_transp_unknown"/>
</dbReference>
<keyword evidence="2" id="KW-1003">Cell membrane</keyword>
<feature type="transmembrane region" description="Helical" evidence="7">
    <location>
        <begin position="217"/>
        <end position="236"/>
    </location>
</feature>
<dbReference type="RefSeq" id="WP_145201012.1">
    <property type="nucleotide sequence ID" value="NZ_CP036267.1"/>
</dbReference>
<feature type="transmembrane region" description="Helical" evidence="7">
    <location>
        <begin position="861"/>
        <end position="883"/>
    </location>
</feature>
<comment type="subcellular location">
    <subcellularLocation>
        <location evidence="1">Cell membrane</location>
        <topology evidence="1">Multi-pass membrane protein</topology>
    </subcellularLocation>
</comment>
<gene>
    <name evidence="11" type="ORF">Mal48_31790</name>
</gene>
<feature type="transmembrane region" description="Helical" evidence="7">
    <location>
        <begin position="156"/>
        <end position="178"/>
    </location>
</feature>
<dbReference type="InterPro" id="IPR051449">
    <property type="entry name" value="ABC-2_transporter_component"/>
</dbReference>